<sequence>MTEWGGARAPPNSVRNALVMLQPEQLQDMALTARALGGLVILAAGQ</sequence>
<dbReference type="Proteomes" id="UP000001485">
    <property type="component" value="Chromosome"/>
</dbReference>
<protein>
    <submittedName>
        <fullName evidence="1">Uncharacterized protein</fullName>
    </submittedName>
</protein>
<dbReference type="KEGG" id="eic:NT01EI_2474"/>
<dbReference type="HOGENOM" id="CLU_3183054_0_0_6"/>
<name>C5BBT9_EDWI9</name>
<dbReference type="AlphaFoldDB" id="C5BBT9"/>
<proteinExistence type="predicted"/>
<evidence type="ECO:0000313" key="1">
    <source>
        <dbReference type="EMBL" id="ACR69644.1"/>
    </source>
</evidence>
<evidence type="ECO:0000313" key="2">
    <source>
        <dbReference type="Proteomes" id="UP000001485"/>
    </source>
</evidence>
<accession>C5BBT9</accession>
<organism evidence="1 2">
    <name type="scientific">Edwardsiella ictaluri (strain 93-146)</name>
    <dbReference type="NCBI Taxonomy" id="634503"/>
    <lineage>
        <taxon>Bacteria</taxon>
        <taxon>Pseudomonadati</taxon>
        <taxon>Pseudomonadota</taxon>
        <taxon>Gammaproteobacteria</taxon>
        <taxon>Enterobacterales</taxon>
        <taxon>Hafniaceae</taxon>
        <taxon>Edwardsiella</taxon>
    </lineage>
</organism>
<gene>
    <name evidence="1" type="ordered locus">NT01EI_2474</name>
</gene>
<dbReference type="EMBL" id="CP001600">
    <property type="protein sequence ID" value="ACR69644.1"/>
    <property type="molecule type" value="Genomic_DNA"/>
</dbReference>
<reference evidence="2" key="1">
    <citation type="submission" date="2009-03" db="EMBL/GenBank/DDBJ databases">
        <title>Complete genome sequence of Edwardsiella ictaluri 93-146.</title>
        <authorList>
            <person name="Williams M.L."/>
            <person name="Gillaspy A.F."/>
            <person name="Dyer D.W."/>
            <person name="Thune R.L."/>
            <person name="Waldbieser G.C."/>
            <person name="Schuster S.C."/>
            <person name="Gipson J."/>
            <person name="Zaitshik J."/>
            <person name="Landry C."/>
            <person name="Lawrence M.L."/>
        </authorList>
    </citation>
    <scope>NUCLEOTIDE SEQUENCE [LARGE SCALE GENOMIC DNA]</scope>
    <source>
        <strain evidence="2">93-146</strain>
    </source>
</reference>
<reference evidence="1 2" key="2">
    <citation type="journal article" date="2012" name="J. Bacteriol.">
        <title>Genome Sequence of Edwardsiella ictaluri 93-146, a Strain Associated with a Natural Channel Catfish Outbreak of Enteric Septicemia of Catfish.</title>
        <authorList>
            <person name="Williams M.L."/>
            <person name="Gillaspy A.F."/>
            <person name="Dyer D.W."/>
            <person name="Thune R.L."/>
            <person name="Waldbieser G.C."/>
            <person name="Schuster S.C."/>
            <person name="Gipson J."/>
            <person name="Zaitshik J."/>
            <person name="Landry C."/>
            <person name="Banes M.M."/>
            <person name="Lawrence M.L."/>
        </authorList>
    </citation>
    <scope>NUCLEOTIDE SEQUENCE [LARGE SCALE GENOMIC DNA]</scope>
    <source>
        <strain evidence="1 2">93-146</strain>
    </source>
</reference>